<sequence>MQETALIQPTVLYNLLNQFLHNPYISNRNFLLIFDVRSKEDYEESHIFTAKRLKKSEKGDFILPYENELPCKWNVVVYDGKTKTLEEHIQGDANIAAKFLFKCGSRRAVGVLRGGYELFSREYPFIRSRGTMILPRELEKHEPYPLEVISQFMYLATRKQANNNKMHRELGITAHVNCDLTEDPIYHACENVEKLSLCRKDLDDDFVAFLHEACDFLQQRRLEGRRVLIVSRHTINRNVSVAIAYLIKYGGISLKVSPSTPMIVGASEFELLTAF</sequence>
<dbReference type="GO" id="GO:0001691">
    <property type="term" value="F:pseudophosphatase activity"/>
    <property type="evidence" value="ECO:0007669"/>
    <property type="project" value="TreeGrafter"/>
</dbReference>
<dbReference type="Gene3D" id="3.90.190.10">
    <property type="entry name" value="Protein tyrosine phosphatase superfamily"/>
    <property type="match status" value="1"/>
</dbReference>
<dbReference type="InterPro" id="IPR001763">
    <property type="entry name" value="Rhodanese-like_dom"/>
</dbReference>
<dbReference type="PROSITE" id="PS50206">
    <property type="entry name" value="RHODANESE_3"/>
    <property type="match status" value="1"/>
</dbReference>
<dbReference type="AlphaFoldDB" id="A0A4E0RAH9"/>
<dbReference type="Proteomes" id="UP000230066">
    <property type="component" value="Unassembled WGS sequence"/>
</dbReference>
<reference evidence="2" key="1">
    <citation type="submission" date="2019-03" db="EMBL/GenBank/DDBJ databases">
        <title>Improved annotation for the trematode Fasciola hepatica.</title>
        <authorList>
            <person name="Choi Y.-J."/>
            <person name="Martin J."/>
            <person name="Mitreva M."/>
        </authorList>
    </citation>
    <scope>NUCLEOTIDE SEQUENCE [LARGE SCALE GENOMIC DNA]</scope>
</reference>
<evidence type="ECO:0000313" key="2">
    <source>
        <dbReference type="EMBL" id="THD19028.1"/>
    </source>
</evidence>
<dbReference type="Gene3D" id="3.40.250.10">
    <property type="entry name" value="Rhodanese-like domain"/>
    <property type="match status" value="1"/>
</dbReference>
<dbReference type="InterPro" id="IPR053272">
    <property type="entry name" value="STY_interacting-like"/>
</dbReference>
<proteinExistence type="predicted"/>
<dbReference type="PANTHER" id="PTHR46659">
    <property type="entry name" value="SERINE/THREONINE/TYROSINE-INTERACTING-LIKE PROTEIN 1"/>
    <property type="match status" value="1"/>
</dbReference>
<dbReference type="GO" id="GO:0062030">
    <property type="term" value="P:negative regulation of stress granule assembly"/>
    <property type="evidence" value="ECO:0007669"/>
    <property type="project" value="TreeGrafter"/>
</dbReference>
<evidence type="ECO:0000259" key="1">
    <source>
        <dbReference type="PROSITE" id="PS50206"/>
    </source>
</evidence>
<dbReference type="GO" id="GO:0004864">
    <property type="term" value="F:protein phosphatase inhibitor activity"/>
    <property type="evidence" value="ECO:0007669"/>
    <property type="project" value="TreeGrafter"/>
</dbReference>
<comment type="caution">
    <text evidence="2">The sequence shown here is derived from an EMBL/GenBank/DDBJ whole genome shotgun (WGS) entry which is preliminary data.</text>
</comment>
<dbReference type="GO" id="GO:2001244">
    <property type="term" value="P:positive regulation of intrinsic apoptotic signaling pathway"/>
    <property type="evidence" value="ECO:0007669"/>
    <property type="project" value="TreeGrafter"/>
</dbReference>
<dbReference type="SUPFAM" id="SSF52799">
    <property type="entry name" value="(Phosphotyrosine protein) phosphatases II"/>
    <property type="match status" value="1"/>
</dbReference>
<dbReference type="EMBL" id="JXXN02007623">
    <property type="protein sequence ID" value="THD19028.1"/>
    <property type="molecule type" value="Genomic_DNA"/>
</dbReference>
<dbReference type="InterPro" id="IPR000340">
    <property type="entry name" value="Dual-sp_phosphatase_cat-dom"/>
</dbReference>
<evidence type="ECO:0000313" key="3">
    <source>
        <dbReference type="Proteomes" id="UP000230066"/>
    </source>
</evidence>
<dbReference type="SUPFAM" id="SSF52821">
    <property type="entry name" value="Rhodanese/Cell cycle control phosphatase"/>
    <property type="match status" value="1"/>
</dbReference>
<dbReference type="Pfam" id="PF00782">
    <property type="entry name" value="DSPc"/>
    <property type="match status" value="1"/>
</dbReference>
<organism evidence="2 3">
    <name type="scientific">Fasciola hepatica</name>
    <name type="common">Liver fluke</name>
    <dbReference type="NCBI Taxonomy" id="6192"/>
    <lineage>
        <taxon>Eukaryota</taxon>
        <taxon>Metazoa</taxon>
        <taxon>Spiralia</taxon>
        <taxon>Lophotrochozoa</taxon>
        <taxon>Platyhelminthes</taxon>
        <taxon>Trematoda</taxon>
        <taxon>Digenea</taxon>
        <taxon>Plagiorchiida</taxon>
        <taxon>Echinostomata</taxon>
        <taxon>Echinostomatoidea</taxon>
        <taxon>Fasciolidae</taxon>
        <taxon>Fasciola</taxon>
    </lineage>
</organism>
<protein>
    <submittedName>
        <fullName evidence="2">Serine/threonine/tyrosine-interacting protein 1</fullName>
    </submittedName>
</protein>
<accession>A0A4E0RAH9</accession>
<name>A0A4E0RAH9_FASHE</name>
<feature type="domain" description="Rhodanese" evidence="1">
    <location>
        <begin position="27"/>
        <end position="127"/>
    </location>
</feature>
<dbReference type="Pfam" id="PF00581">
    <property type="entry name" value="Rhodanese"/>
    <property type="match status" value="1"/>
</dbReference>
<dbReference type="InterPro" id="IPR036873">
    <property type="entry name" value="Rhodanese-like_dom_sf"/>
</dbReference>
<dbReference type="PANTHER" id="PTHR46659:SF1">
    <property type="entry name" value="SERINE_THREONINE_TYROSINE-INTERACTING-LIKE PROTEIN 1"/>
    <property type="match status" value="1"/>
</dbReference>
<gene>
    <name evidence="2" type="ORF">D915_010181</name>
</gene>
<dbReference type="GO" id="GO:0005739">
    <property type="term" value="C:mitochondrion"/>
    <property type="evidence" value="ECO:0007669"/>
    <property type="project" value="TreeGrafter"/>
</dbReference>
<dbReference type="SMART" id="SM00450">
    <property type="entry name" value="RHOD"/>
    <property type="match status" value="1"/>
</dbReference>
<dbReference type="GO" id="GO:0019903">
    <property type="term" value="F:protein phosphatase binding"/>
    <property type="evidence" value="ECO:0007669"/>
    <property type="project" value="TreeGrafter"/>
</dbReference>
<keyword evidence="3" id="KW-1185">Reference proteome</keyword>
<dbReference type="InterPro" id="IPR029021">
    <property type="entry name" value="Prot-tyrosine_phosphatase-like"/>
</dbReference>